<evidence type="ECO:0008006" key="4">
    <source>
        <dbReference type="Google" id="ProtNLM"/>
    </source>
</evidence>
<evidence type="ECO:0000313" key="2">
    <source>
        <dbReference type="EMBL" id="THG39957.1"/>
    </source>
</evidence>
<organism evidence="2 3">
    <name type="scientific">Sphingomonas olei</name>
    <dbReference type="NCBI Taxonomy" id="1886787"/>
    <lineage>
        <taxon>Bacteria</taxon>
        <taxon>Pseudomonadati</taxon>
        <taxon>Pseudomonadota</taxon>
        <taxon>Alphaproteobacteria</taxon>
        <taxon>Sphingomonadales</taxon>
        <taxon>Sphingomonadaceae</taxon>
        <taxon>Sphingomonas</taxon>
    </lineage>
</organism>
<keyword evidence="1" id="KW-0472">Membrane</keyword>
<gene>
    <name evidence="2" type="ORF">E5988_09880</name>
</gene>
<sequence>MARDPARTRWLIISLTRLVTAMAAVLGVILLAEGPDTGSKILGGAIVLAALWAMAVVPRALARQWRSPSE</sequence>
<accession>A0ABY2QH27</accession>
<feature type="transmembrane region" description="Helical" evidence="1">
    <location>
        <begin position="38"/>
        <end position="57"/>
    </location>
</feature>
<evidence type="ECO:0000256" key="1">
    <source>
        <dbReference type="SAM" id="Phobius"/>
    </source>
</evidence>
<comment type="caution">
    <text evidence="2">The sequence shown here is derived from an EMBL/GenBank/DDBJ whole genome shotgun (WGS) entry which is preliminary data.</text>
</comment>
<keyword evidence="3" id="KW-1185">Reference proteome</keyword>
<name>A0ABY2QH27_9SPHN</name>
<keyword evidence="1" id="KW-0812">Transmembrane</keyword>
<reference evidence="2 3" key="1">
    <citation type="submission" date="2019-04" db="EMBL/GenBank/DDBJ databases">
        <title>Microbes associate with the intestines of laboratory mice.</title>
        <authorList>
            <person name="Navarre W."/>
            <person name="Wong E."/>
            <person name="Huang K.C."/>
            <person name="Tropini C."/>
            <person name="Ng K."/>
            <person name="Yu B."/>
        </authorList>
    </citation>
    <scope>NUCLEOTIDE SEQUENCE [LARGE SCALE GENOMIC DNA]</scope>
    <source>
        <strain evidence="2 3">NM83_B4-11</strain>
    </source>
</reference>
<keyword evidence="1" id="KW-1133">Transmembrane helix</keyword>
<protein>
    <recommendedName>
        <fullName evidence="4">DUF2892 domain-containing protein</fullName>
    </recommendedName>
</protein>
<dbReference type="EMBL" id="SSTI01000006">
    <property type="protein sequence ID" value="THG39957.1"/>
    <property type="molecule type" value="Genomic_DNA"/>
</dbReference>
<evidence type="ECO:0000313" key="3">
    <source>
        <dbReference type="Proteomes" id="UP000308038"/>
    </source>
</evidence>
<dbReference type="Proteomes" id="UP000308038">
    <property type="component" value="Unassembled WGS sequence"/>
</dbReference>
<proteinExistence type="predicted"/>
<dbReference type="RefSeq" id="WP_046410831.1">
    <property type="nucleotide sequence ID" value="NZ_SSTI01000006.1"/>
</dbReference>
<feature type="transmembrane region" description="Helical" evidence="1">
    <location>
        <begin position="12"/>
        <end position="32"/>
    </location>
</feature>